<keyword evidence="3" id="KW-1185">Reference proteome</keyword>
<name>A0ABY4CJ54_9BACL</name>
<keyword evidence="1" id="KW-0812">Transmembrane</keyword>
<proteinExistence type="predicted"/>
<accession>A0ABY4CJ54</accession>
<feature type="transmembrane region" description="Helical" evidence="1">
    <location>
        <begin position="64"/>
        <end position="89"/>
    </location>
</feature>
<dbReference type="EMBL" id="CP089291">
    <property type="protein sequence ID" value="UOF89482.1"/>
    <property type="molecule type" value="Genomic_DNA"/>
</dbReference>
<feature type="transmembrane region" description="Helical" evidence="1">
    <location>
        <begin position="12"/>
        <end position="33"/>
    </location>
</feature>
<keyword evidence="1" id="KW-1133">Transmembrane helix</keyword>
<evidence type="ECO:0000256" key="1">
    <source>
        <dbReference type="SAM" id="Phobius"/>
    </source>
</evidence>
<dbReference type="Proteomes" id="UP000830167">
    <property type="component" value="Chromosome"/>
</dbReference>
<keyword evidence="1" id="KW-0472">Membrane</keyword>
<evidence type="ECO:0000313" key="2">
    <source>
        <dbReference type="EMBL" id="UOF89482.1"/>
    </source>
</evidence>
<reference evidence="2" key="1">
    <citation type="submission" date="2021-12" db="EMBL/GenBank/DDBJ databases">
        <title>Alicyclobacillaceae gen. nov., sp. nov., isolated from chalcocite enrichment system.</title>
        <authorList>
            <person name="Jiang Z."/>
        </authorList>
    </citation>
    <scope>NUCLEOTIDE SEQUENCE</scope>
    <source>
        <strain evidence="2">MYW30-H2</strain>
    </source>
</reference>
<organism evidence="2 3">
    <name type="scientific">Fodinisporobacter ferrooxydans</name>
    <dbReference type="NCBI Taxonomy" id="2901836"/>
    <lineage>
        <taxon>Bacteria</taxon>
        <taxon>Bacillati</taxon>
        <taxon>Bacillota</taxon>
        <taxon>Bacilli</taxon>
        <taxon>Bacillales</taxon>
        <taxon>Alicyclobacillaceae</taxon>
        <taxon>Fodinisporobacter</taxon>
    </lineage>
</organism>
<gene>
    <name evidence="2" type="ORF">LSG31_16520</name>
</gene>
<sequence length="140" mass="15055">MGIQAIQALYRSLDVITVVLLLTGQITISGVFVTTEGGFSLSLAGPITGGARSVSNESTPNGNFVIDVIDVIAAFLLILDQINVIGTFVSAHRFTIVISGPPFGEPKRVAYLPATLRFFSSYRETVLQKCNVAIQKPRKK</sequence>
<evidence type="ECO:0000313" key="3">
    <source>
        <dbReference type="Proteomes" id="UP000830167"/>
    </source>
</evidence>
<dbReference type="RefSeq" id="WP_347436172.1">
    <property type="nucleotide sequence ID" value="NZ_CP089291.1"/>
</dbReference>
<protein>
    <submittedName>
        <fullName evidence="2">Uncharacterized protein</fullName>
    </submittedName>
</protein>